<gene>
    <name evidence="3" type="ORF">HNR22_001619</name>
</gene>
<evidence type="ECO:0000256" key="1">
    <source>
        <dbReference type="SAM" id="MobiDB-lite"/>
    </source>
</evidence>
<name>A0A7Z0BE16_9ACTN</name>
<sequence>MRHVRGGKRTHHDAPARPGVDRGGGDGRDMGDTRRAAQDAFARFVRGAVDAASDERGWSITEVAARSGVGRSTVFRWLSGDWQHHPELPKVRAFCAALDLPLGAALRALTPLSYDTSAPEVPSAEALFVAVRDRLVDPRTTAAEREHILAALRRLGHRRSSRAS</sequence>
<dbReference type="EMBL" id="JACCHK010000001">
    <property type="protein sequence ID" value="NYH41892.1"/>
    <property type="molecule type" value="Genomic_DNA"/>
</dbReference>
<dbReference type="SMART" id="SM00530">
    <property type="entry name" value="HTH_XRE"/>
    <property type="match status" value="1"/>
</dbReference>
<keyword evidence="4" id="KW-1185">Reference proteome</keyword>
<evidence type="ECO:0000259" key="2">
    <source>
        <dbReference type="PROSITE" id="PS50943"/>
    </source>
</evidence>
<dbReference type="SUPFAM" id="SSF47413">
    <property type="entry name" value="lambda repressor-like DNA-binding domains"/>
    <property type="match status" value="1"/>
</dbReference>
<protein>
    <submittedName>
        <fullName evidence="3">Transcriptional regulator with XRE-family HTH domain</fullName>
    </submittedName>
</protein>
<feature type="region of interest" description="Disordered" evidence="1">
    <location>
        <begin position="1"/>
        <end position="32"/>
    </location>
</feature>
<comment type="caution">
    <text evidence="3">The sequence shown here is derived from an EMBL/GenBank/DDBJ whole genome shotgun (WGS) entry which is preliminary data.</text>
</comment>
<dbReference type="Proteomes" id="UP000523545">
    <property type="component" value="Unassembled WGS sequence"/>
</dbReference>
<evidence type="ECO:0000313" key="3">
    <source>
        <dbReference type="EMBL" id="NYH41892.1"/>
    </source>
</evidence>
<organism evidence="3 4">
    <name type="scientific">Micromonospora jinlongensis</name>
    <dbReference type="NCBI Taxonomy" id="1287877"/>
    <lineage>
        <taxon>Bacteria</taxon>
        <taxon>Bacillati</taxon>
        <taxon>Actinomycetota</taxon>
        <taxon>Actinomycetes</taxon>
        <taxon>Micromonosporales</taxon>
        <taxon>Micromonosporaceae</taxon>
        <taxon>Micromonospora</taxon>
    </lineage>
</organism>
<evidence type="ECO:0000313" key="4">
    <source>
        <dbReference type="Proteomes" id="UP000523545"/>
    </source>
</evidence>
<accession>A0A7Z0BE16</accession>
<dbReference type="GO" id="GO:0003677">
    <property type="term" value="F:DNA binding"/>
    <property type="evidence" value="ECO:0007669"/>
    <property type="project" value="InterPro"/>
</dbReference>
<feature type="compositionally biased region" description="Basic and acidic residues" evidence="1">
    <location>
        <begin position="12"/>
        <end position="32"/>
    </location>
</feature>
<dbReference type="Pfam" id="PF01381">
    <property type="entry name" value="HTH_3"/>
    <property type="match status" value="1"/>
</dbReference>
<dbReference type="Gene3D" id="1.10.260.40">
    <property type="entry name" value="lambda repressor-like DNA-binding domains"/>
    <property type="match status" value="1"/>
</dbReference>
<dbReference type="InterPro" id="IPR001387">
    <property type="entry name" value="Cro/C1-type_HTH"/>
</dbReference>
<feature type="compositionally biased region" description="Basic residues" evidence="1">
    <location>
        <begin position="1"/>
        <end position="11"/>
    </location>
</feature>
<reference evidence="3 4" key="1">
    <citation type="submission" date="2020-07" db="EMBL/GenBank/DDBJ databases">
        <title>Sequencing the genomes of 1000 actinobacteria strains.</title>
        <authorList>
            <person name="Klenk H.-P."/>
        </authorList>
    </citation>
    <scope>NUCLEOTIDE SEQUENCE [LARGE SCALE GENOMIC DNA]</scope>
    <source>
        <strain evidence="3 4">DSM 45876</strain>
    </source>
</reference>
<dbReference type="PROSITE" id="PS50943">
    <property type="entry name" value="HTH_CROC1"/>
    <property type="match status" value="1"/>
</dbReference>
<dbReference type="CDD" id="cd00093">
    <property type="entry name" value="HTH_XRE"/>
    <property type="match status" value="1"/>
</dbReference>
<dbReference type="InterPro" id="IPR010982">
    <property type="entry name" value="Lambda_DNA-bd_dom_sf"/>
</dbReference>
<proteinExistence type="predicted"/>
<feature type="domain" description="HTH cro/C1-type" evidence="2">
    <location>
        <begin position="55"/>
        <end position="105"/>
    </location>
</feature>
<dbReference type="AlphaFoldDB" id="A0A7Z0BE16"/>